<sequence>MASASTSPSLSGQLLLQESSPRMAACWTAHGGALPSLLRWQHQHGATTVVAGKFMPRRGRCKWQLEGQRRLANHCRKAVVVAAGRFILLRRGRSWQWEDQHRLISRWRKAEVEKFLPLLLLRRLQ</sequence>
<evidence type="ECO:0000313" key="1">
    <source>
        <dbReference type="EMBL" id="KAF8662400.1"/>
    </source>
</evidence>
<name>A0A835E2K2_9POAL</name>
<organism evidence="1 2">
    <name type="scientific">Digitaria exilis</name>
    <dbReference type="NCBI Taxonomy" id="1010633"/>
    <lineage>
        <taxon>Eukaryota</taxon>
        <taxon>Viridiplantae</taxon>
        <taxon>Streptophyta</taxon>
        <taxon>Embryophyta</taxon>
        <taxon>Tracheophyta</taxon>
        <taxon>Spermatophyta</taxon>
        <taxon>Magnoliopsida</taxon>
        <taxon>Liliopsida</taxon>
        <taxon>Poales</taxon>
        <taxon>Poaceae</taxon>
        <taxon>PACMAD clade</taxon>
        <taxon>Panicoideae</taxon>
        <taxon>Panicodae</taxon>
        <taxon>Paniceae</taxon>
        <taxon>Anthephorinae</taxon>
        <taxon>Digitaria</taxon>
    </lineage>
</organism>
<dbReference type="EMBL" id="JACEFO010002380">
    <property type="protein sequence ID" value="KAF8662400.1"/>
    <property type="molecule type" value="Genomic_DNA"/>
</dbReference>
<accession>A0A835E2K2</accession>
<gene>
    <name evidence="1" type="ORF">HU200_055980</name>
</gene>
<dbReference type="AlphaFoldDB" id="A0A835E2K2"/>
<evidence type="ECO:0000313" key="2">
    <source>
        <dbReference type="Proteomes" id="UP000636709"/>
    </source>
</evidence>
<protein>
    <submittedName>
        <fullName evidence="1">Uncharacterized protein</fullName>
    </submittedName>
</protein>
<keyword evidence="2" id="KW-1185">Reference proteome</keyword>
<proteinExistence type="predicted"/>
<dbReference type="Proteomes" id="UP000636709">
    <property type="component" value="Unassembled WGS sequence"/>
</dbReference>
<reference evidence="1" key="1">
    <citation type="submission" date="2020-07" db="EMBL/GenBank/DDBJ databases">
        <title>Genome sequence and genetic diversity analysis of an under-domesticated orphan crop, white fonio (Digitaria exilis).</title>
        <authorList>
            <person name="Bennetzen J.L."/>
            <person name="Chen S."/>
            <person name="Ma X."/>
            <person name="Wang X."/>
            <person name="Yssel A.E.J."/>
            <person name="Chaluvadi S.R."/>
            <person name="Johnson M."/>
            <person name="Gangashetty P."/>
            <person name="Hamidou F."/>
            <person name="Sanogo M.D."/>
            <person name="Zwaenepoel A."/>
            <person name="Wallace J."/>
            <person name="Van De Peer Y."/>
            <person name="Van Deynze A."/>
        </authorList>
    </citation>
    <scope>NUCLEOTIDE SEQUENCE</scope>
    <source>
        <tissue evidence="1">Leaves</tissue>
    </source>
</reference>
<comment type="caution">
    <text evidence="1">The sequence shown here is derived from an EMBL/GenBank/DDBJ whole genome shotgun (WGS) entry which is preliminary data.</text>
</comment>